<dbReference type="Proteomes" id="UP000324222">
    <property type="component" value="Unassembled WGS sequence"/>
</dbReference>
<name>A0A5B7H572_PORTR</name>
<evidence type="ECO:0000313" key="3">
    <source>
        <dbReference type="Proteomes" id="UP000324222"/>
    </source>
</evidence>
<keyword evidence="3" id="KW-1185">Reference proteome</keyword>
<sequence length="179" mass="20415">MKDKRILRQRSWLKYRCSLDLTWAVTRVAAAEVEVLLFMTDTPPDPRRCRSQRTYTPPGQARVTVKQEASQSASQPVSQPASTTTNPPPKQRLLPLSTSSLHLFMPPPHFTCRSSHSSDHPPTGSRQRHSGTRSRPIYSTFLHLFSFSLYSTSSHLYPVFLNSLVRERRRERRGVGGLK</sequence>
<evidence type="ECO:0000313" key="2">
    <source>
        <dbReference type="EMBL" id="MPC67761.1"/>
    </source>
</evidence>
<dbReference type="EMBL" id="VSRR010026720">
    <property type="protein sequence ID" value="MPC67761.1"/>
    <property type="molecule type" value="Genomic_DNA"/>
</dbReference>
<feature type="region of interest" description="Disordered" evidence="1">
    <location>
        <begin position="41"/>
        <end position="94"/>
    </location>
</feature>
<feature type="region of interest" description="Disordered" evidence="1">
    <location>
        <begin position="110"/>
        <end position="132"/>
    </location>
</feature>
<comment type="caution">
    <text evidence="2">The sequence shown here is derived from an EMBL/GenBank/DDBJ whole genome shotgun (WGS) entry which is preliminary data.</text>
</comment>
<evidence type="ECO:0000256" key="1">
    <source>
        <dbReference type="SAM" id="MobiDB-lite"/>
    </source>
</evidence>
<feature type="compositionally biased region" description="Low complexity" evidence="1">
    <location>
        <begin position="69"/>
        <end position="82"/>
    </location>
</feature>
<reference evidence="2 3" key="1">
    <citation type="submission" date="2019-05" db="EMBL/GenBank/DDBJ databases">
        <title>Another draft genome of Portunus trituberculatus and its Hox gene families provides insights of decapod evolution.</title>
        <authorList>
            <person name="Jeong J.-H."/>
            <person name="Song I."/>
            <person name="Kim S."/>
            <person name="Choi T."/>
            <person name="Kim D."/>
            <person name="Ryu S."/>
            <person name="Kim W."/>
        </authorList>
    </citation>
    <scope>NUCLEOTIDE SEQUENCE [LARGE SCALE GENOMIC DNA]</scope>
    <source>
        <tissue evidence="2">Muscle</tissue>
    </source>
</reference>
<dbReference type="AlphaFoldDB" id="A0A5B7H572"/>
<accession>A0A5B7H572</accession>
<gene>
    <name evidence="2" type="ORF">E2C01_061944</name>
</gene>
<organism evidence="2 3">
    <name type="scientific">Portunus trituberculatus</name>
    <name type="common">Swimming crab</name>
    <name type="synonym">Neptunus trituberculatus</name>
    <dbReference type="NCBI Taxonomy" id="210409"/>
    <lineage>
        <taxon>Eukaryota</taxon>
        <taxon>Metazoa</taxon>
        <taxon>Ecdysozoa</taxon>
        <taxon>Arthropoda</taxon>
        <taxon>Crustacea</taxon>
        <taxon>Multicrustacea</taxon>
        <taxon>Malacostraca</taxon>
        <taxon>Eumalacostraca</taxon>
        <taxon>Eucarida</taxon>
        <taxon>Decapoda</taxon>
        <taxon>Pleocyemata</taxon>
        <taxon>Brachyura</taxon>
        <taxon>Eubrachyura</taxon>
        <taxon>Portunoidea</taxon>
        <taxon>Portunidae</taxon>
        <taxon>Portuninae</taxon>
        <taxon>Portunus</taxon>
    </lineage>
</organism>
<proteinExistence type="predicted"/>
<protein>
    <submittedName>
        <fullName evidence="2">Uncharacterized protein</fullName>
    </submittedName>
</protein>